<evidence type="ECO:0000313" key="2">
    <source>
        <dbReference type="Proteomes" id="UP001163835"/>
    </source>
</evidence>
<comment type="caution">
    <text evidence="1">The sequence shown here is derived from an EMBL/GenBank/DDBJ whole genome shotgun (WGS) entry which is preliminary data.</text>
</comment>
<dbReference type="EMBL" id="MU796887">
    <property type="protein sequence ID" value="KAJ3803733.1"/>
    <property type="molecule type" value="Genomic_DNA"/>
</dbReference>
<sequence length="555" mass="60992">MSWGGAKRVGNVRTCGLVLGLVWLRSGHDITPPCNPFAPSRWVVTFPGRSRTRSPPLPILTTLGKLQLFETVFNTGKPLSGYCQDDPLWPLLAEVASPCSNCSKSPGKCKVLPSSPRCTNCSAKKTCSLGKILQYRYFARRCNQDLAYSHRFLELHGTPAHQSTWGIPLSVWRQYDVALHACTSSTSTLLELNMLDEQDTVDADQQELREFLALQQGEAVVAAKPSTSPPLPPRTSPSLMEVPGGDLPVQGHSSLVQLAVVAEAQSSLVQRPVVPPSIKGTGPDLLSSNMPPASRPTLVPRALAAYPYRAENQRLAARVRLLESQLADSQRENSSLTSALRDTSHALESQQREVEQLRSSHHEVLEHKTEYRRVLDQFVALEEALPGTPGQSLLERFRKQHVNIAWWRSCKRRSIVLAINRPFLTAAQHAGFAPPSDNSLEPPLHRRMLALSTTLPHSDGVGRWDDLVPALPSVDQLTADWEQLMLHYIHHITDVPLSGTDTQVPMSSVEPGTESLAEATVEQFPEVPPLFLPEQESPTSPSPPPPSPTLPPLFG</sequence>
<name>A0ACC1TGM3_9AGAR</name>
<accession>A0ACC1TGM3</accession>
<gene>
    <name evidence="1" type="ORF">F5876DRAFT_71213</name>
</gene>
<proteinExistence type="predicted"/>
<feature type="non-terminal residue" evidence="1">
    <location>
        <position position="555"/>
    </location>
</feature>
<reference evidence="1" key="1">
    <citation type="submission" date="2022-09" db="EMBL/GenBank/DDBJ databases">
        <title>A Global Phylogenomic Analysis of the Shiitake Genus Lentinula.</title>
        <authorList>
            <consortium name="DOE Joint Genome Institute"/>
            <person name="Sierra-Patev S."/>
            <person name="Min B."/>
            <person name="Naranjo-Ortiz M."/>
            <person name="Looney B."/>
            <person name="Konkel Z."/>
            <person name="Slot J.C."/>
            <person name="Sakamoto Y."/>
            <person name="Steenwyk J.L."/>
            <person name="Rokas A."/>
            <person name="Carro J."/>
            <person name="Camarero S."/>
            <person name="Ferreira P."/>
            <person name="Molpeceres G."/>
            <person name="Ruiz-Duenas F.J."/>
            <person name="Serrano A."/>
            <person name="Henrissat B."/>
            <person name="Drula E."/>
            <person name="Hughes K.W."/>
            <person name="Mata J.L."/>
            <person name="Ishikawa N.K."/>
            <person name="Vargas-Isla R."/>
            <person name="Ushijima S."/>
            <person name="Smith C.A."/>
            <person name="Ahrendt S."/>
            <person name="Andreopoulos W."/>
            <person name="He G."/>
            <person name="Labutti K."/>
            <person name="Lipzen A."/>
            <person name="Ng V."/>
            <person name="Riley R."/>
            <person name="Sandor L."/>
            <person name="Barry K."/>
            <person name="Martinez A.T."/>
            <person name="Xiao Y."/>
            <person name="Gibbons J.G."/>
            <person name="Terashima K."/>
            <person name="Grigoriev I.V."/>
            <person name="Hibbett D.S."/>
        </authorList>
    </citation>
    <scope>NUCLEOTIDE SEQUENCE</scope>
    <source>
        <strain evidence="1">TMI1499</strain>
    </source>
</reference>
<evidence type="ECO:0000313" key="1">
    <source>
        <dbReference type="EMBL" id="KAJ3803733.1"/>
    </source>
</evidence>
<organism evidence="1 2">
    <name type="scientific">Lentinula aff. lateritia</name>
    <dbReference type="NCBI Taxonomy" id="2804960"/>
    <lineage>
        <taxon>Eukaryota</taxon>
        <taxon>Fungi</taxon>
        <taxon>Dikarya</taxon>
        <taxon>Basidiomycota</taxon>
        <taxon>Agaricomycotina</taxon>
        <taxon>Agaricomycetes</taxon>
        <taxon>Agaricomycetidae</taxon>
        <taxon>Agaricales</taxon>
        <taxon>Marasmiineae</taxon>
        <taxon>Omphalotaceae</taxon>
        <taxon>Lentinula</taxon>
    </lineage>
</organism>
<keyword evidence="2" id="KW-1185">Reference proteome</keyword>
<protein>
    <submittedName>
        <fullName evidence="1">Uncharacterized protein</fullName>
    </submittedName>
</protein>
<dbReference type="Proteomes" id="UP001163835">
    <property type="component" value="Unassembled WGS sequence"/>
</dbReference>